<dbReference type="PRINTS" id="PR00958">
    <property type="entry name" value="HOMSERKINASE"/>
</dbReference>
<feature type="binding site" evidence="13">
    <location>
        <begin position="86"/>
        <end position="96"/>
    </location>
    <ligand>
        <name>ATP</name>
        <dbReference type="ChEBI" id="CHEBI:30616"/>
    </ligand>
</feature>
<keyword evidence="6 13" id="KW-0808">Transferase</keyword>
<dbReference type="InterPro" id="IPR020568">
    <property type="entry name" value="Ribosomal_Su5_D2-typ_SF"/>
</dbReference>
<dbReference type="SUPFAM" id="SSF55060">
    <property type="entry name" value="GHMP Kinase, C-terminal domain"/>
    <property type="match status" value="1"/>
</dbReference>
<evidence type="ECO:0000256" key="5">
    <source>
        <dbReference type="ARBA" id="ARBA00022605"/>
    </source>
</evidence>
<proteinExistence type="inferred from homology"/>
<keyword evidence="5 13" id="KW-0028">Amino-acid biosynthesis</keyword>
<dbReference type="Pfam" id="PF00288">
    <property type="entry name" value="GHMP_kinases_N"/>
    <property type="match status" value="1"/>
</dbReference>
<feature type="domain" description="GHMP kinase N-terminal" evidence="14">
    <location>
        <begin position="57"/>
        <end position="139"/>
    </location>
</feature>
<evidence type="ECO:0000256" key="11">
    <source>
        <dbReference type="ARBA" id="ARBA00049375"/>
    </source>
</evidence>
<dbReference type="UniPathway" id="UPA00050">
    <property type="reaction ID" value="UER00064"/>
</dbReference>
<comment type="pathway">
    <text evidence="1 13">Amino-acid biosynthesis; L-threonine biosynthesis; L-threonine from L-aspartate: step 4/5.</text>
</comment>
<dbReference type="Gene3D" id="3.30.70.890">
    <property type="entry name" value="GHMP kinase, C-terminal domain"/>
    <property type="match status" value="1"/>
</dbReference>
<gene>
    <name evidence="13" type="primary">thrB</name>
    <name evidence="16" type="ORF">FTV88_1646</name>
</gene>
<feature type="domain" description="GHMP kinase C-terminal" evidence="15">
    <location>
        <begin position="207"/>
        <end position="280"/>
    </location>
</feature>
<keyword evidence="9 13" id="KW-0418">Kinase</keyword>
<keyword evidence="10 13" id="KW-0067">ATP-binding</keyword>
<dbReference type="GO" id="GO:0005524">
    <property type="term" value="F:ATP binding"/>
    <property type="evidence" value="ECO:0007669"/>
    <property type="project" value="UniProtKB-UniRule"/>
</dbReference>
<accession>A0A5Q2N587</accession>
<dbReference type="EMBL" id="CP045875">
    <property type="protein sequence ID" value="QGG47745.1"/>
    <property type="molecule type" value="Genomic_DNA"/>
</dbReference>
<dbReference type="NCBIfam" id="NF002288">
    <property type="entry name" value="PRK01212.1-4"/>
    <property type="match status" value="1"/>
</dbReference>
<evidence type="ECO:0000256" key="6">
    <source>
        <dbReference type="ARBA" id="ARBA00022679"/>
    </source>
</evidence>
<evidence type="ECO:0000256" key="2">
    <source>
        <dbReference type="ARBA" id="ARBA00007370"/>
    </source>
</evidence>
<comment type="subcellular location">
    <subcellularLocation>
        <location evidence="13">Cytoplasm</location>
    </subcellularLocation>
</comment>
<protein>
    <recommendedName>
        <fullName evidence="4 13">Homoserine kinase</fullName>
        <shortName evidence="13">HK</shortName>
        <shortName evidence="13">HSK</shortName>
        <ecNumber evidence="3 13">2.7.1.39</ecNumber>
    </recommendedName>
</protein>
<keyword evidence="8 13" id="KW-0547">Nucleotide-binding</keyword>
<keyword evidence="7 13" id="KW-0791">Threonine biosynthesis</keyword>
<evidence type="ECO:0000256" key="3">
    <source>
        <dbReference type="ARBA" id="ARBA00012078"/>
    </source>
</evidence>
<evidence type="ECO:0000256" key="9">
    <source>
        <dbReference type="ARBA" id="ARBA00022777"/>
    </source>
</evidence>
<dbReference type="PANTHER" id="PTHR20861:SF1">
    <property type="entry name" value="HOMOSERINE KINASE"/>
    <property type="match status" value="1"/>
</dbReference>
<dbReference type="NCBIfam" id="TIGR00191">
    <property type="entry name" value="thrB"/>
    <property type="match status" value="1"/>
</dbReference>
<dbReference type="PIRSF" id="PIRSF000676">
    <property type="entry name" value="Homoser_kin"/>
    <property type="match status" value="1"/>
</dbReference>
<dbReference type="InterPro" id="IPR006204">
    <property type="entry name" value="GHMP_kinase_N_dom"/>
</dbReference>
<dbReference type="KEGG" id="hcv:FTV88_1646"/>
<comment type="catalytic activity">
    <reaction evidence="11 13">
        <text>L-homoserine + ATP = O-phospho-L-homoserine + ADP + H(+)</text>
        <dbReference type="Rhea" id="RHEA:13985"/>
        <dbReference type="ChEBI" id="CHEBI:15378"/>
        <dbReference type="ChEBI" id="CHEBI:30616"/>
        <dbReference type="ChEBI" id="CHEBI:57476"/>
        <dbReference type="ChEBI" id="CHEBI:57590"/>
        <dbReference type="ChEBI" id="CHEBI:456216"/>
        <dbReference type="EC" id="2.7.1.39"/>
    </reaction>
</comment>
<evidence type="ECO:0000313" key="16">
    <source>
        <dbReference type="EMBL" id="QGG47745.1"/>
    </source>
</evidence>
<dbReference type="InterPro" id="IPR000870">
    <property type="entry name" value="Homoserine_kinase"/>
</dbReference>
<dbReference type="InterPro" id="IPR036554">
    <property type="entry name" value="GHMP_kinase_C_sf"/>
</dbReference>
<dbReference type="EC" id="2.7.1.39" evidence="3 13"/>
<evidence type="ECO:0000256" key="8">
    <source>
        <dbReference type="ARBA" id="ARBA00022741"/>
    </source>
</evidence>
<keyword evidence="17" id="KW-1185">Reference proteome</keyword>
<dbReference type="HAMAP" id="MF_00384">
    <property type="entry name" value="Homoser_kinase"/>
    <property type="match status" value="1"/>
</dbReference>
<evidence type="ECO:0000256" key="12">
    <source>
        <dbReference type="ARBA" id="ARBA00049954"/>
    </source>
</evidence>
<comment type="similarity">
    <text evidence="2 13">Belongs to the GHMP kinase family. Homoserine kinase subfamily.</text>
</comment>
<comment type="function">
    <text evidence="12 13">Catalyzes the ATP-dependent phosphorylation of L-homoserine to L-homoserine phosphate.</text>
</comment>
<evidence type="ECO:0000256" key="7">
    <source>
        <dbReference type="ARBA" id="ARBA00022697"/>
    </source>
</evidence>
<dbReference type="Gene3D" id="3.30.230.10">
    <property type="match status" value="1"/>
</dbReference>
<dbReference type="Pfam" id="PF08544">
    <property type="entry name" value="GHMP_kinases_C"/>
    <property type="match status" value="1"/>
</dbReference>
<keyword evidence="13" id="KW-0963">Cytoplasm</keyword>
<dbReference type="PANTHER" id="PTHR20861">
    <property type="entry name" value="HOMOSERINE/4-DIPHOSPHOCYTIDYL-2-C-METHYL-D-ERYTHRITOL KINASE"/>
    <property type="match status" value="1"/>
</dbReference>
<evidence type="ECO:0000256" key="10">
    <source>
        <dbReference type="ARBA" id="ARBA00022840"/>
    </source>
</evidence>
<evidence type="ECO:0000256" key="1">
    <source>
        <dbReference type="ARBA" id="ARBA00005015"/>
    </source>
</evidence>
<evidence type="ECO:0000313" key="17">
    <source>
        <dbReference type="Proteomes" id="UP000366051"/>
    </source>
</evidence>
<dbReference type="InterPro" id="IPR014721">
    <property type="entry name" value="Ribsml_uS5_D2-typ_fold_subgr"/>
</dbReference>
<evidence type="ECO:0000259" key="15">
    <source>
        <dbReference type="Pfam" id="PF08544"/>
    </source>
</evidence>
<evidence type="ECO:0000256" key="4">
    <source>
        <dbReference type="ARBA" id="ARBA00017858"/>
    </source>
</evidence>
<dbReference type="GO" id="GO:0005737">
    <property type="term" value="C:cytoplasm"/>
    <property type="evidence" value="ECO:0007669"/>
    <property type="project" value="UniProtKB-SubCell"/>
</dbReference>
<dbReference type="PROSITE" id="PS00627">
    <property type="entry name" value="GHMP_KINASES_ATP"/>
    <property type="match status" value="1"/>
</dbReference>
<dbReference type="SUPFAM" id="SSF54211">
    <property type="entry name" value="Ribosomal protein S5 domain 2-like"/>
    <property type="match status" value="1"/>
</dbReference>
<evidence type="ECO:0000259" key="14">
    <source>
        <dbReference type="Pfam" id="PF00288"/>
    </source>
</evidence>
<dbReference type="InterPro" id="IPR006203">
    <property type="entry name" value="GHMP_knse_ATP-bd_CS"/>
</dbReference>
<dbReference type="GO" id="GO:0009088">
    <property type="term" value="P:threonine biosynthetic process"/>
    <property type="evidence" value="ECO:0007669"/>
    <property type="project" value="UniProtKB-UniRule"/>
</dbReference>
<dbReference type="Proteomes" id="UP000366051">
    <property type="component" value="Chromosome"/>
</dbReference>
<dbReference type="AlphaFoldDB" id="A0A5Q2N587"/>
<name>A0A5Q2N587_9FIRM</name>
<organism evidence="16 17">
    <name type="scientific">Heliorestis convoluta</name>
    <dbReference type="NCBI Taxonomy" id="356322"/>
    <lineage>
        <taxon>Bacteria</taxon>
        <taxon>Bacillati</taxon>
        <taxon>Bacillota</taxon>
        <taxon>Clostridia</taxon>
        <taxon>Eubacteriales</taxon>
        <taxon>Heliobacteriaceae</taxon>
        <taxon>Heliorestis</taxon>
    </lineage>
</organism>
<reference evidence="17" key="1">
    <citation type="submission" date="2019-11" db="EMBL/GenBank/DDBJ databases">
        <title>Genome sequence of Heliorestis convoluta strain HH, an alkaliphilic and minimalistic phototrophic bacterium from a soda lake in Egypt.</title>
        <authorList>
            <person name="Dewey E.D."/>
            <person name="Stokes L.M."/>
            <person name="Burchell B.M."/>
            <person name="Shaffer K.N."/>
            <person name="Huntington A.M."/>
            <person name="Baker J.M."/>
            <person name="Nadendla S."/>
            <person name="Giglio M.G."/>
            <person name="Touchman J.W."/>
            <person name="Blankenship R.E."/>
            <person name="Madigan M.T."/>
            <person name="Sattley W.M."/>
        </authorList>
    </citation>
    <scope>NUCLEOTIDE SEQUENCE [LARGE SCALE GENOMIC DNA]</scope>
    <source>
        <strain evidence="17">HH</strain>
    </source>
</reference>
<dbReference type="InterPro" id="IPR013750">
    <property type="entry name" value="GHMP_kinase_C_dom"/>
</dbReference>
<dbReference type="GO" id="GO:0004413">
    <property type="term" value="F:homoserine kinase activity"/>
    <property type="evidence" value="ECO:0007669"/>
    <property type="project" value="UniProtKB-UniRule"/>
</dbReference>
<evidence type="ECO:0000256" key="13">
    <source>
        <dbReference type="HAMAP-Rule" id="MF_00384"/>
    </source>
</evidence>
<sequence>MRVKVPATTANLGPGFDTLGMALELYNIVELTALPQGELVVEIEGEGISNIPRDDSNIVIKIIRQVYAKAKMQPCGFKLKLINHIPVARGLGSSAAALVGGAVAANELCGNVLTDQEVLELVTTFEGHPDNVAPALFGGVVVSAEVQNAQGSEVVSRKIPPPYGLKALVAIPDFHLATKKARSVLPRQVPFEDALFNLSRVSMVIMAFVHNDWELLGKVMDDRLHQPYREELIPGMKDVFAAAYDAGAIAAVLSGAGPTLIAFARENTEDIARAMKEAFERHGVKATIQELKPSPVGAKVF</sequence>